<reference evidence="2" key="1">
    <citation type="submission" date="2020-11" db="EMBL/GenBank/DDBJ databases">
        <title>Novosphingobium aureum sp. nov., a marine bacterium isolated from sediment of a salt flat.</title>
        <authorList>
            <person name="Yoo Y."/>
            <person name="Kim J.-J."/>
        </authorList>
    </citation>
    <scope>NUCLEOTIDE SEQUENCE</scope>
    <source>
        <strain evidence="2">YJ-S2-02</strain>
    </source>
</reference>
<accession>A0A931HH26</accession>
<dbReference type="RefSeq" id="WP_197167475.1">
    <property type="nucleotide sequence ID" value="NZ_JADZGI010000016.1"/>
</dbReference>
<feature type="chain" id="PRO_5037943559" description="PepSY domain-containing protein" evidence="1">
    <location>
        <begin position="18"/>
        <end position="156"/>
    </location>
</feature>
<evidence type="ECO:0000256" key="1">
    <source>
        <dbReference type="SAM" id="SignalP"/>
    </source>
</evidence>
<dbReference type="AlphaFoldDB" id="A0A931HH26"/>
<comment type="caution">
    <text evidence="2">The sequence shown here is derived from an EMBL/GenBank/DDBJ whole genome shotgun (WGS) entry which is preliminary data.</text>
</comment>
<sequence>MKLIVASMLFIALTGAATVPVSEQQALMVQIESSVKLPVGASSIDQYSRNYALRPDGKVVAVFVIPPEPTWNDSEGIGCDVMLEDFTSRPCTEEEIAESKQQDAATAARFGAADEARWFDDYRELPGFLDGGCSQVEIIFDPRSKQIERAECNGFA</sequence>
<evidence type="ECO:0008006" key="4">
    <source>
        <dbReference type="Google" id="ProtNLM"/>
    </source>
</evidence>
<gene>
    <name evidence="2" type="ORF">I5E68_19970</name>
</gene>
<evidence type="ECO:0000313" key="2">
    <source>
        <dbReference type="EMBL" id="MBH0115214.1"/>
    </source>
</evidence>
<protein>
    <recommendedName>
        <fullName evidence="4">PepSY domain-containing protein</fullName>
    </recommendedName>
</protein>
<feature type="signal peptide" evidence="1">
    <location>
        <begin position="1"/>
        <end position="17"/>
    </location>
</feature>
<keyword evidence="1" id="KW-0732">Signal</keyword>
<proteinExistence type="predicted"/>
<dbReference type="Proteomes" id="UP000617634">
    <property type="component" value="Unassembled WGS sequence"/>
</dbReference>
<dbReference type="EMBL" id="JADZGI010000016">
    <property type="protein sequence ID" value="MBH0115214.1"/>
    <property type="molecule type" value="Genomic_DNA"/>
</dbReference>
<organism evidence="2 3">
    <name type="scientific">Novosphingobium aureum</name>
    <dbReference type="NCBI Taxonomy" id="2792964"/>
    <lineage>
        <taxon>Bacteria</taxon>
        <taxon>Pseudomonadati</taxon>
        <taxon>Pseudomonadota</taxon>
        <taxon>Alphaproteobacteria</taxon>
        <taxon>Sphingomonadales</taxon>
        <taxon>Sphingomonadaceae</taxon>
        <taxon>Novosphingobium</taxon>
    </lineage>
</organism>
<evidence type="ECO:0000313" key="3">
    <source>
        <dbReference type="Proteomes" id="UP000617634"/>
    </source>
</evidence>
<keyword evidence="3" id="KW-1185">Reference proteome</keyword>
<name>A0A931HH26_9SPHN</name>